<dbReference type="EMBL" id="JASPKZ010000831">
    <property type="protein sequence ID" value="KAJ9599116.1"/>
    <property type="molecule type" value="Genomic_DNA"/>
</dbReference>
<name>A0AAD8AI78_DIPPU</name>
<dbReference type="InterPro" id="IPR011990">
    <property type="entry name" value="TPR-like_helical_dom_sf"/>
</dbReference>
<organism evidence="2 3">
    <name type="scientific">Diploptera punctata</name>
    <name type="common">Pacific beetle cockroach</name>
    <dbReference type="NCBI Taxonomy" id="6984"/>
    <lineage>
        <taxon>Eukaryota</taxon>
        <taxon>Metazoa</taxon>
        <taxon>Ecdysozoa</taxon>
        <taxon>Arthropoda</taxon>
        <taxon>Hexapoda</taxon>
        <taxon>Insecta</taxon>
        <taxon>Pterygota</taxon>
        <taxon>Neoptera</taxon>
        <taxon>Polyneoptera</taxon>
        <taxon>Dictyoptera</taxon>
        <taxon>Blattodea</taxon>
        <taxon>Blaberoidea</taxon>
        <taxon>Blaberidae</taxon>
        <taxon>Diplopterinae</taxon>
        <taxon>Diploptera</taxon>
    </lineage>
</organism>
<dbReference type="PANTHER" id="PTHR44200:SF1">
    <property type="entry name" value="DNAJ HOMOLOG SUBFAMILY C MEMBER 7"/>
    <property type="match status" value="1"/>
</dbReference>
<dbReference type="Pfam" id="PF13431">
    <property type="entry name" value="TPR_17"/>
    <property type="match status" value="1"/>
</dbReference>
<sequence length="160" mass="17933">MADTVNELDMDVGENAADIITSTEEELAKLKKSSGNQLYKVKKYQQALPYYTEAIELCPDSASYYGNRAACYMMLHQYLEALEDARKSVALDNTFIKGYIRIAKCSLALGDLTSADNAISAVKDLNPENTAILPEVQKLAVVKRFEEEGDKAYQKQDYRK</sequence>
<evidence type="ECO:0000256" key="1">
    <source>
        <dbReference type="PROSITE-ProRule" id="PRU00339"/>
    </source>
</evidence>
<proteinExistence type="predicted"/>
<protein>
    <submittedName>
        <fullName evidence="2">Uncharacterized protein</fullName>
    </submittedName>
</protein>
<dbReference type="PROSITE" id="PS50005">
    <property type="entry name" value="TPR"/>
    <property type="match status" value="1"/>
</dbReference>
<dbReference type="Proteomes" id="UP001233999">
    <property type="component" value="Unassembled WGS sequence"/>
</dbReference>
<evidence type="ECO:0000313" key="2">
    <source>
        <dbReference type="EMBL" id="KAJ9599116.1"/>
    </source>
</evidence>
<keyword evidence="3" id="KW-1185">Reference proteome</keyword>
<dbReference type="SUPFAM" id="SSF48452">
    <property type="entry name" value="TPR-like"/>
    <property type="match status" value="1"/>
</dbReference>
<dbReference type="PANTHER" id="PTHR44200">
    <property type="entry name" value="DNAJ HOMOLOG SUBFAMILY C MEMBER 7"/>
    <property type="match status" value="1"/>
</dbReference>
<dbReference type="SMART" id="SM00028">
    <property type="entry name" value="TPR"/>
    <property type="match status" value="3"/>
</dbReference>
<comment type="caution">
    <text evidence="2">The sequence shown here is derived from an EMBL/GenBank/DDBJ whole genome shotgun (WGS) entry which is preliminary data.</text>
</comment>
<dbReference type="InterPro" id="IPR052758">
    <property type="entry name" value="SRC_co-chaperone"/>
</dbReference>
<evidence type="ECO:0000313" key="3">
    <source>
        <dbReference type="Proteomes" id="UP001233999"/>
    </source>
</evidence>
<reference evidence="2" key="1">
    <citation type="journal article" date="2023" name="IScience">
        <title>Live-bearing cockroach genome reveals convergent evolutionary mechanisms linked to viviparity in insects and beyond.</title>
        <authorList>
            <person name="Fouks B."/>
            <person name="Harrison M.C."/>
            <person name="Mikhailova A.A."/>
            <person name="Marchal E."/>
            <person name="English S."/>
            <person name="Carruthers M."/>
            <person name="Jennings E.C."/>
            <person name="Chiamaka E.L."/>
            <person name="Frigard R.A."/>
            <person name="Pippel M."/>
            <person name="Attardo G.M."/>
            <person name="Benoit J.B."/>
            <person name="Bornberg-Bauer E."/>
            <person name="Tobe S.S."/>
        </authorList>
    </citation>
    <scope>NUCLEOTIDE SEQUENCE</scope>
    <source>
        <strain evidence="2">Stay&amp;Tobe</strain>
    </source>
</reference>
<accession>A0AAD8AI78</accession>
<dbReference type="AlphaFoldDB" id="A0AAD8AI78"/>
<keyword evidence="1" id="KW-0802">TPR repeat</keyword>
<feature type="non-terminal residue" evidence="2">
    <location>
        <position position="160"/>
    </location>
</feature>
<feature type="repeat" description="TPR" evidence="1">
    <location>
        <begin position="28"/>
        <end position="61"/>
    </location>
</feature>
<reference evidence="2" key="2">
    <citation type="submission" date="2023-05" db="EMBL/GenBank/DDBJ databases">
        <authorList>
            <person name="Fouks B."/>
        </authorList>
    </citation>
    <scope>NUCLEOTIDE SEQUENCE</scope>
    <source>
        <strain evidence="2">Stay&amp;Tobe</strain>
        <tissue evidence="2">Testes</tissue>
    </source>
</reference>
<gene>
    <name evidence="2" type="ORF">L9F63_010384</name>
</gene>
<dbReference type="Gene3D" id="1.25.40.10">
    <property type="entry name" value="Tetratricopeptide repeat domain"/>
    <property type="match status" value="1"/>
</dbReference>
<dbReference type="InterPro" id="IPR019734">
    <property type="entry name" value="TPR_rpt"/>
</dbReference>